<sequence>MCFCTAKGSRAAPAFPSGSEQTGPSPLAISMSINPRSFSERAAERCLSQLLPPYSEHLTREPRGSIHSVGAFGVALGVALRACTVEVMTCPVTYRVVDCPDGRFAVVVVAASGAAYWRNGLLTLAEAEACVEDLRAILAHCGAALACYDNTQDIQTERWPRSLR</sequence>
<dbReference type="Proteomes" id="UP000233769">
    <property type="component" value="Chromosome tk0001"/>
</dbReference>
<accession>A0A2N9AW72</accession>
<protein>
    <submittedName>
        <fullName evidence="1">Uncharacterized protein</fullName>
    </submittedName>
</protein>
<dbReference type="AlphaFoldDB" id="A0A2N9AW72"/>
<evidence type="ECO:0000313" key="1">
    <source>
        <dbReference type="EMBL" id="SOR31567.1"/>
    </source>
</evidence>
<organism evidence="1 2">
    <name type="scientific">Methylorubrum extorquens</name>
    <name type="common">Methylobacterium dichloromethanicum</name>
    <name type="synonym">Methylobacterium extorquens</name>
    <dbReference type="NCBI Taxonomy" id="408"/>
    <lineage>
        <taxon>Bacteria</taxon>
        <taxon>Pseudomonadati</taxon>
        <taxon>Pseudomonadota</taxon>
        <taxon>Alphaproteobacteria</taxon>
        <taxon>Hyphomicrobiales</taxon>
        <taxon>Methylobacteriaceae</taxon>
        <taxon>Methylorubrum</taxon>
    </lineage>
</organism>
<dbReference type="EMBL" id="LT962688">
    <property type="protein sequence ID" value="SOR31567.1"/>
    <property type="molecule type" value="Genomic_DNA"/>
</dbReference>
<gene>
    <name evidence="1" type="ORF">TK0001_4982</name>
</gene>
<name>A0A2N9AW72_METEX</name>
<evidence type="ECO:0000313" key="2">
    <source>
        <dbReference type="Proteomes" id="UP000233769"/>
    </source>
</evidence>
<reference evidence="2" key="1">
    <citation type="submission" date="2017-10" db="EMBL/GenBank/DDBJ databases">
        <authorList>
            <person name="Regsiter A."/>
            <person name="William W."/>
        </authorList>
    </citation>
    <scope>NUCLEOTIDE SEQUENCE [LARGE SCALE GENOMIC DNA]</scope>
</reference>
<proteinExistence type="predicted"/>